<dbReference type="InterPro" id="IPR007345">
    <property type="entry name" value="Polysacch_pyruvyl_Trfase"/>
</dbReference>
<dbReference type="Pfam" id="PF04230">
    <property type="entry name" value="PS_pyruv_trans"/>
    <property type="match status" value="1"/>
</dbReference>
<protein>
    <recommendedName>
        <fullName evidence="1">Polysaccharide pyruvyl transferase domain-containing protein</fullName>
    </recommendedName>
</protein>
<gene>
    <name evidence="2" type="ORF">LCGC14_1762840</name>
</gene>
<evidence type="ECO:0000259" key="1">
    <source>
        <dbReference type="Pfam" id="PF04230"/>
    </source>
</evidence>
<feature type="domain" description="Polysaccharide pyruvyl transferase" evidence="1">
    <location>
        <begin position="42"/>
        <end position="224"/>
    </location>
</feature>
<reference evidence="2" key="1">
    <citation type="journal article" date="2015" name="Nature">
        <title>Complex archaea that bridge the gap between prokaryotes and eukaryotes.</title>
        <authorList>
            <person name="Spang A."/>
            <person name="Saw J.H."/>
            <person name="Jorgensen S.L."/>
            <person name="Zaremba-Niedzwiedzka K."/>
            <person name="Martijn J."/>
            <person name="Lind A.E."/>
            <person name="van Eijk R."/>
            <person name="Schleper C."/>
            <person name="Guy L."/>
            <person name="Ettema T.J."/>
        </authorList>
    </citation>
    <scope>NUCLEOTIDE SEQUENCE</scope>
</reference>
<dbReference type="AlphaFoldDB" id="A0A0F9K055"/>
<organism evidence="2">
    <name type="scientific">marine sediment metagenome</name>
    <dbReference type="NCBI Taxonomy" id="412755"/>
    <lineage>
        <taxon>unclassified sequences</taxon>
        <taxon>metagenomes</taxon>
        <taxon>ecological metagenomes</taxon>
    </lineage>
</organism>
<sequence length="284" mass="31449">MKAALVNDTSGERHVGCNAVIAAIRGVAAMHGIEIIKSYTRSEIINDACYFTGADIIIINGEGSLHHGTPNSAFLWTVLNHAQMNNIPTVLINTVWDGMELDDRQLELLNTLELVSCRESKSLYQIYDVYKERMAWVTPDMIFAHHPRDISAAPQKEGLVYCPGSGKLTAQIAQRKPNILIQRHTGAPSFEEFCSELTNYDGVVTDRFHTCCIAMMCGLPVYALKANCHKVDGLAEDSQAFNVYETVEMAENAPGDTSIDAGLAYVDMAREEIHELFYAIKECV</sequence>
<evidence type="ECO:0000313" key="2">
    <source>
        <dbReference type="EMBL" id="KKM04578.1"/>
    </source>
</evidence>
<dbReference type="EMBL" id="LAZR01016420">
    <property type="protein sequence ID" value="KKM04578.1"/>
    <property type="molecule type" value="Genomic_DNA"/>
</dbReference>
<name>A0A0F9K055_9ZZZZ</name>
<proteinExistence type="predicted"/>
<accession>A0A0F9K055</accession>
<comment type="caution">
    <text evidence="2">The sequence shown here is derived from an EMBL/GenBank/DDBJ whole genome shotgun (WGS) entry which is preliminary data.</text>
</comment>